<gene>
    <name evidence="2" type="ORF">JKG68_07130</name>
</gene>
<evidence type="ECO:0000313" key="2">
    <source>
        <dbReference type="EMBL" id="MBL0403731.1"/>
    </source>
</evidence>
<dbReference type="Pfam" id="PF06693">
    <property type="entry name" value="DUF1190"/>
    <property type="match status" value="1"/>
</dbReference>
<organism evidence="2 3">
    <name type="scientific">Microvirga aerilata</name>
    <dbReference type="NCBI Taxonomy" id="670292"/>
    <lineage>
        <taxon>Bacteria</taxon>
        <taxon>Pseudomonadati</taxon>
        <taxon>Pseudomonadota</taxon>
        <taxon>Alphaproteobacteria</taxon>
        <taxon>Hyphomicrobiales</taxon>
        <taxon>Methylobacteriaceae</taxon>
        <taxon>Microvirga</taxon>
    </lineage>
</organism>
<dbReference type="EMBL" id="JAEQMY010000007">
    <property type="protein sequence ID" value="MBL0403731.1"/>
    <property type="molecule type" value="Genomic_DNA"/>
</dbReference>
<name>A0A936Z6H1_9HYPH</name>
<protein>
    <submittedName>
        <fullName evidence="2">DUF1190 domain-containing protein</fullName>
    </submittedName>
</protein>
<dbReference type="RefSeq" id="WP_210346252.1">
    <property type="nucleotide sequence ID" value="NZ_JBHSMN010000141.1"/>
</dbReference>
<keyword evidence="1" id="KW-0812">Transmembrane</keyword>
<comment type="caution">
    <text evidence="2">The sequence shown here is derived from an EMBL/GenBank/DDBJ whole genome shotgun (WGS) entry which is preliminary data.</text>
</comment>
<proteinExistence type="predicted"/>
<reference evidence="2" key="1">
    <citation type="submission" date="2021-01" db="EMBL/GenBank/DDBJ databases">
        <title>Microvirga sp.</title>
        <authorList>
            <person name="Kim M.K."/>
        </authorList>
    </citation>
    <scope>NUCLEOTIDE SEQUENCE</scope>
    <source>
        <strain evidence="2">5420S-16</strain>
    </source>
</reference>
<dbReference type="Proteomes" id="UP000605848">
    <property type="component" value="Unassembled WGS sequence"/>
</dbReference>
<dbReference type="AlphaFoldDB" id="A0A936Z6H1"/>
<keyword evidence="1" id="KW-0472">Membrane</keyword>
<dbReference type="InterPro" id="IPR009576">
    <property type="entry name" value="Biofilm_formation_YgiB"/>
</dbReference>
<feature type="transmembrane region" description="Helical" evidence="1">
    <location>
        <begin position="6"/>
        <end position="25"/>
    </location>
</feature>
<keyword evidence="3" id="KW-1185">Reference proteome</keyword>
<evidence type="ECO:0000313" key="3">
    <source>
        <dbReference type="Proteomes" id="UP000605848"/>
    </source>
</evidence>
<accession>A0A936Z6H1</accession>
<evidence type="ECO:0000256" key="1">
    <source>
        <dbReference type="SAM" id="Phobius"/>
    </source>
</evidence>
<sequence length="275" mass="30227">MQPCSIYVLYAAILVSGLILSAFPLRAEPRTAVYVTSRACQTEGLLSPTECRNAFANAEAEFDNSIPVFDRQDECERHFRRCAISFAEAPNLKTLRYGPIMKGVQVSVISARERTVVPVLDGSHPMIRFSPRSVTERQDSRLSAQSHDASARMAAAVPPQGEQTRGEETWTLRGIVHNDPTQPLPSSLTPKLLEWCRRFCDAFTGRAGRGFVAGQPDPGLFYPHLSAGAQSGEPLTTLRFRPSVGPVSLSPPHFALPWEAGSDAQPMRSKESFSR</sequence>
<keyword evidence="1" id="KW-1133">Transmembrane helix</keyword>